<dbReference type="AlphaFoldDB" id="A0A2T4BKY3"/>
<dbReference type="Proteomes" id="UP000241546">
    <property type="component" value="Unassembled WGS sequence"/>
</dbReference>
<dbReference type="RefSeq" id="XP_024753261.1">
    <property type="nucleotide sequence ID" value="XM_024897687.1"/>
</dbReference>
<accession>A0A2T4BKY3</accession>
<dbReference type="OrthoDB" id="4932058at2759"/>
<proteinExistence type="predicted"/>
<reference evidence="3" key="1">
    <citation type="submission" date="2016-07" db="EMBL/GenBank/DDBJ databases">
        <title>Multiple horizontal gene transfer events from other fungi enriched the ability of initially mycotrophic Trichoderma (Ascomycota) to feed on dead plant biomass.</title>
        <authorList>
            <consortium name="DOE Joint Genome Institute"/>
            <person name="Atanasova L."/>
            <person name="Chenthamara K."/>
            <person name="Zhang J."/>
            <person name="Grujic M."/>
            <person name="Henrissat B."/>
            <person name="Kuo A."/>
            <person name="Aerts A."/>
            <person name="Salamov A."/>
            <person name="Lipzen A."/>
            <person name="Labutti K."/>
            <person name="Barry K."/>
            <person name="Miao Y."/>
            <person name="Rahimi M.J."/>
            <person name="Shen Q."/>
            <person name="Grigoriev I.V."/>
            <person name="Kubicek C.P."/>
            <person name="Druzhinina I.S."/>
        </authorList>
    </citation>
    <scope>NUCLEOTIDE SEQUENCE [LARGE SCALE GENOMIC DNA]</scope>
    <source>
        <strain evidence="3">TUCIM 6016</strain>
    </source>
</reference>
<evidence type="ECO:0000313" key="3">
    <source>
        <dbReference type="Proteomes" id="UP000241546"/>
    </source>
</evidence>
<protein>
    <recommendedName>
        <fullName evidence="4">CDP-diglyceride hydrolase</fullName>
    </recommendedName>
</protein>
<feature type="signal peptide" evidence="1">
    <location>
        <begin position="1"/>
        <end position="21"/>
    </location>
</feature>
<dbReference type="GeneID" id="36605805"/>
<gene>
    <name evidence="2" type="ORF">BBK36DRAFT_1596</name>
</gene>
<evidence type="ECO:0008006" key="4">
    <source>
        <dbReference type="Google" id="ProtNLM"/>
    </source>
</evidence>
<dbReference type="Gene3D" id="3.30.428.30">
    <property type="entry name" value="HIT family - CDH-like"/>
    <property type="match status" value="1"/>
</dbReference>
<keyword evidence="3" id="KW-1185">Reference proteome</keyword>
<dbReference type="EMBL" id="KZ680208">
    <property type="protein sequence ID" value="PTB69941.1"/>
    <property type="molecule type" value="Genomic_DNA"/>
</dbReference>
<evidence type="ECO:0000313" key="2">
    <source>
        <dbReference type="EMBL" id="PTB69941.1"/>
    </source>
</evidence>
<sequence length="284" mass="31175">MGPSIKCLLILLSAVATLIQAQPQAKPSPKLLPYCDMNQIHTMDVAGCRCRPHYNGCFTQAKTCHLDVPNRHTNSYFPGCTDNDKLCQGCGLWFHTLCDCIKGPSGCVHEGTVQPNGKQVWFLTPKDEKLVTTTDILPGILEMANDPARYEEGWLFAQKNYSPGSEALALNSVRSRTHEQFHIHVCKRPDVKKDPRVLKILDTAQHNTGPTLERVGNNDLWCRTVTKGNGPVKDFAAAIQAFLKTGALCQGLVGAAVIRDSHENLWACVTGNQHGPLAEFCAAK</sequence>
<keyword evidence="1" id="KW-0732">Signal</keyword>
<feature type="chain" id="PRO_5015741523" description="CDP-diglyceride hydrolase" evidence="1">
    <location>
        <begin position="22"/>
        <end position="284"/>
    </location>
</feature>
<dbReference type="SUPFAM" id="SSF54197">
    <property type="entry name" value="HIT-like"/>
    <property type="match status" value="1"/>
</dbReference>
<organism evidence="2 3">
    <name type="scientific">Trichoderma citrinoviride</name>
    <dbReference type="NCBI Taxonomy" id="58853"/>
    <lineage>
        <taxon>Eukaryota</taxon>
        <taxon>Fungi</taxon>
        <taxon>Dikarya</taxon>
        <taxon>Ascomycota</taxon>
        <taxon>Pezizomycotina</taxon>
        <taxon>Sordariomycetes</taxon>
        <taxon>Hypocreomycetidae</taxon>
        <taxon>Hypocreales</taxon>
        <taxon>Hypocreaceae</taxon>
        <taxon>Trichoderma</taxon>
    </lineage>
</organism>
<evidence type="ECO:0000256" key="1">
    <source>
        <dbReference type="SAM" id="SignalP"/>
    </source>
</evidence>
<name>A0A2T4BKY3_9HYPO</name>
<dbReference type="InterPro" id="IPR036265">
    <property type="entry name" value="HIT-like_sf"/>
</dbReference>